<dbReference type="PANTHER" id="PTHR10623">
    <property type="entry name" value="MICROTUBULE-ASSOCIATED PROTEIN RP/EB FAMILY MEMBER"/>
    <property type="match status" value="1"/>
</dbReference>
<keyword evidence="2" id="KW-1185">Reference proteome</keyword>
<dbReference type="InterPro" id="IPR036872">
    <property type="entry name" value="CH_dom_sf"/>
</dbReference>
<name>A0A183E9Q8_9BILA</name>
<organism evidence="3">
    <name type="scientific">Gongylonema pulchrum</name>
    <dbReference type="NCBI Taxonomy" id="637853"/>
    <lineage>
        <taxon>Eukaryota</taxon>
        <taxon>Metazoa</taxon>
        <taxon>Ecdysozoa</taxon>
        <taxon>Nematoda</taxon>
        <taxon>Chromadorea</taxon>
        <taxon>Rhabditida</taxon>
        <taxon>Spirurina</taxon>
        <taxon>Spiruromorpha</taxon>
        <taxon>Spiruroidea</taxon>
        <taxon>Gongylonematidae</taxon>
        <taxon>Gongylonema</taxon>
    </lineage>
</organism>
<protein>
    <submittedName>
        <fullName evidence="3">Glycosyl transferase</fullName>
    </submittedName>
</protein>
<dbReference type="Gene3D" id="1.10.418.10">
    <property type="entry name" value="Calponin-like domain"/>
    <property type="match status" value="2"/>
</dbReference>
<sequence>MPVRTARDFAIRRGASILFAEIPVERLIRAKFQDNSEFLKCSRRIFDANYSGDWPDVSGVKNSLGKYKRIEEMATDAAYCQLTGVLFPGKLPLKKVKLVSSRENDWISNWRILQSVLDKIGVQKVLLPYAFSLQYLAVV</sequence>
<dbReference type="EMBL" id="UYRT01085562">
    <property type="protein sequence ID" value="VDN30293.1"/>
    <property type="molecule type" value="Genomic_DNA"/>
</dbReference>
<proteinExistence type="predicted"/>
<evidence type="ECO:0000313" key="1">
    <source>
        <dbReference type="EMBL" id="VDN30293.1"/>
    </source>
</evidence>
<dbReference type="AlphaFoldDB" id="A0A183E9Q8"/>
<dbReference type="SUPFAM" id="SSF47576">
    <property type="entry name" value="Calponin-homology domain, CH-domain"/>
    <property type="match status" value="1"/>
</dbReference>
<dbReference type="WBParaSite" id="GPUH_0001772201-mRNA-1">
    <property type="protein sequence ID" value="GPUH_0001772201-mRNA-1"/>
    <property type="gene ID" value="GPUH_0001772201"/>
</dbReference>
<dbReference type="InterPro" id="IPR027328">
    <property type="entry name" value="MAPRE"/>
</dbReference>
<evidence type="ECO:0000313" key="3">
    <source>
        <dbReference type="WBParaSite" id="GPUH_0001772201-mRNA-1"/>
    </source>
</evidence>
<dbReference type="GO" id="GO:0008017">
    <property type="term" value="F:microtubule binding"/>
    <property type="evidence" value="ECO:0007669"/>
    <property type="project" value="InterPro"/>
</dbReference>
<gene>
    <name evidence="1" type="ORF">GPUH_LOCUS17700</name>
</gene>
<dbReference type="OrthoDB" id="2119228at2759"/>
<evidence type="ECO:0000313" key="2">
    <source>
        <dbReference type="Proteomes" id="UP000271098"/>
    </source>
</evidence>
<dbReference type="Proteomes" id="UP000271098">
    <property type="component" value="Unassembled WGS sequence"/>
</dbReference>
<accession>A0A183E9Q8</accession>
<reference evidence="1 2" key="2">
    <citation type="submission" date="2018-11" db="EMBL/GenBank/DDBJ databases">
        <authorList>
            <consortium name="Pathogen Informatics"/>
        </authorList>
    </citation>
    <scope>NUCLEOTIDE SEQUENCE [LARGE SCALE GENOMIC DNA]</scope>
</reference>
<reference evidence="3" key="1">
    <citation type="submission" date="2016-06" db="UniProtKB">
        <authorList>
            <consortium name="WormBaseParasite"/>
        </authorList>
    </citation>
    <scope>IDENTIFICATION</scope>
</reference>